<proteinExistence type="predicted"/>
<protein>
    <submittedName>
        <fullName evidence="2">Uncharacterized protein</fullName>
    </submittedName>
</protein>
<dbReference type="EMBL" id="JAINUG010000324">
    <property type="protein sequence ID" value="KAJ8378328.1"/>
    <property type="molecule type" value="Genomic_DNA"/>
</dbReference>
<name>A0AAD7RDW8_9TELE</name>
<reference evidence="2" key="1">
    <citation type="journal article" date="2023" name="Science">
        <title>Genome structures resolve the early diversification of teleost fishes.</title>
        <authorList>
            <person name="Parey E."/>
            <person name="Louis A."/>
            <person name="Montfort J."/>
            <person name="Bouchez O."/>
            <person name="Roques C."/>
            <person name="Iampietro C."/>
            <person name="Lluch J."/>
            <person name="Castinel A."/>
            <person name="Donnadieu C."/>
            <person name="Desvignes T."/>
            <person name="Floi Bucao C."/>
            <person name="Jouanno E."/>
            <person name="Wen M."/>
            <person name="Mejri S."/>
            <person name="Dirks R."/>
            <person name="Jansen H."/>
            <person name="Henkel C."/>
            <person name="Chen W.J."/>
            <person name="Zahm M."/>
            <person name="Cabau C."/>
            <person name="Klopp C."/>
            <person name="Thompson A.W."/>
            <person name="Robinson-Rechavi M."/>
            <person name="Braasch I."/>
            <person name="Lecointre G."/>
            <person name="Bobe J."/>
            <person name="Postlethwait J.H."/>
            <person name="Berthelot C."/>
            <person name="Roest Crollius H."/>
            <person name="Guiguen Y."/>
        </authorList>
    </citation>
    <scope>NUCLEOTIDE SEQUENCE</scope>
    <source>
        <strain evidence="2">NC1722</strain>
    </source>
</reference>
<sequence length="69" mass="6913">MDLPPAPDVRTPSVLGSWASPHLGFGAGIGEGACQGQRAGGVRAQRGGTEADPAELVGGDADDITDQVR</sequence>
<evidence type="ECO:0000313" key="3">
    <source>
        <dbReference type="Proteomes" id="UP001221898"/>
    </source>
</evidence>
<feature type="compositionally biased region" description="Low complexity" evidence="1">
    <location>
        <begin position="34"/>
        <end position="48"/>
    </location>
</feature>
<feature type="compositionally biased region" description="Acidic residues" evidence="1">
    <location>
        <begin position="60"/>
        <end position="69"/>
    </location>
</feature>
<keyword evidence="3" id="KW-1185">Reference proteome</keyword>
<dbReference type="AlphaFoldDB" id="A0AAD7RDW8"/>
<organism evidence="2 3">
    <name type="scientific">Aldrovandia affinis</name>
    <dbReference type="NCBI Taxonomy" id="143900"/>
    <lineage>
        <taxon>Eukaryota</taxon>
        <taxon>Metazoa</taxon>
        <taxon>Chordata</taxon>
        <taxon>Craniata</taxon>
        <taxon>Vertebrata</taxon>
        <taxon>Euteleostomi</taxon>
        <taxon>Actinopterygii</taxon>
        <taxon>Neopterygii</taxon>
        <taxon>Teleostei</taxon>
        <taxon>Notacanthiformes</taxon>
        <taxon>Halosauridae</taxon>
        <taxon>Aldrovandia</taxon>
    </lineage>
</organism>
<dbReference type="Proteomes" id="UP001221898">
    <property type="component" value="Unassembled WGS sequence"/>
</dbReference>
<evidence type="ECO:0000313" key="2">
    <source>
        <dbReference type="EMBL" id="KAJ8378328.1"/>
    </source>
</evidence>
<evidence type="ECO:0000256" key="1">
    <source>
        <dbReference type="SAM" id="MobiDB-lite"/>
    </source>
</evidence>
<comment type="caution">
    <text evidence="2">The sequence shown here is derived from an EMBL/GenBank/DDBJ whole genome shotgun (WGS) entry which is preliminary data.</text>
</comment>
<feature type="region of interest" description="Disordered" evidence="1">
    <location>
        <begin position="1"/>
        <end position="69"/>
    </location>
</feature>
<accession>A0AAD7RDW8</accession>
<gene>
    <name evidence="2" type="ORF">AAFF_G00244060</name>
</gene>